<gene>
    <name evidence="1" type="ORF">ENM84_05395</name>
</gene>
<dbReference type="EMBL" id="DRZI01000230">
    <property type="protein sequence ID" value="HHP82084.1"/>
    <property type="molecule type" value="Genomic_DNA"/>
</dbReference>
<proteinExistence type="predicted"/>
<dbReference type="AlphaFoldDB" id="A0A7C5XKI2"/>
<comment type="caution">
    <text evidence="1">The sequence shown here is derived from an EMBL/GenBank/DDBJ whole genome shotgun (WGS) entry which is preliminary data.</text>
</comment>
<evidence type="ECO:0000313" key="1">
    <source>
        <dbReference type="EMBL" id="HHP82084.1"/>
    </source>
</evidence>
<organism evidence="1">
    <name type="scientific">Ignisphaera aggregans</name>
    <dbReference type="NCBI Taxonomy" id="334771"/>
    <lineage>
        <taxon>Archaea</taxon>
        <taxon>Thermoproteota</taxon>
        <taxon>Thermoprotei</taxon>
        <taxon>Desulfurococcales</taxon>
        <taxon>Desulfurococcaceae</taxon>
        <taxon>Ignisphaera</taxon>
    </lineage>
</organism>
<protein>
    <recommendedName>
        <fullName evidence="2">CopG family transcriptional regulator</fullName>
    </recommendedName>
</protein>
<evidence type="ECO:0008006" key="2">
    <source>
        <dbReference type="Google" id="ProtNLM"/>
    </source>
</evidence>
<name>A0A7C5XKI2_9CREN</name>
<reference evidence="1" key="1">
    <citation type="journal article" date="2020" name="mSystems">
        <title>Genome- and Community-Level Interaction Insights into Carbon Utilization and Element Cycling Functions of Hydrothermarchaeota in Hydrothermal Sediment.</title>
        <authorList>
            <person name="Zhou Z."/>
            <person name="Liu Y."/>
            <person name="Xu W."/>
            <person name="Pan J."/>
            <person name="Luo Z.H."/>
            <person name="Li M."/>
        </authorList>
    </citation>
    <scope>NUCLEOTIDE SEQUENCE [LARGE SCALE GENOMIC DNA]</scope>
    <source>
        <strain evidence="1">SpSt-1121</strain>
    </source>
</reference>
<accession>A0A7C5XKI2</accession>
<sequence>MSFVKRSKRKTVTIDRAVADTIKEISMRHGITINSYMKSLIEAVKELEDLGLYAPTAIRDIKNIATLSRLGMAMIPTELLNHIDSDGDTIINSGVRIGRALKEIKADVGKAIEFLGAQYKVLIPIEDRVIVVGTGKSGAILANIIKGIASGGGLEISDEGGIITIKIEKKQQQ</sequence>